<accession>A0A940IEH7</accession>
<dbReference type="AlphaFoldDB" id="A0A940IEH7"/>
<dbReference type="Proteomes" id="UP000712007">
    <property type="component" value="Unassembled WGS sequence"/>
</dbReference>
<sequence>MSTDITIRTDKQTADIRMTLTITKEIEIDSIRICNNDMVMSYPARTLYAERRKRNWKYRIELTIPYEAVTYIYANPEPYRLLTVNRGNRNLSYSPARRTWSRTRREMSELFYVISVNRKNRTAQ</sequence>
<comment type="caution">
    <text evidence="1">The sequence shown here is derived from an EMBL/GenBank/DDBJ whole genome shotgun (WGS) entry which is preliminary data.</text>
</comment>
<dbReference type="EMBL" id="JADIMV010000054">
    <property type="protein sequence ID" value="MBO8439649.1"/>
    <property type="molecule type" value="Genomic_DNA"/>
</dbReference>
<proteinExistence type="predicted"/>
<protein>
    <submittedName>
        <fullName evidence="1">Uncharacterized protein</fullName>
    </submittedName>
</protein>
<evidence type="ECO:0000313" key="1">
    <source>
        <dbReference type="EMBL" id="MBO8439649.1"/>
    </source>
</evidence>
<reference evidence="1" key="2">
    <citation type="journal article" date="2021" name="PeerJ">
        <title>Extensive microbial diversity within the chicken gut microbiome revealed by metagenomics and culture.</title>
        <authorList>
            <person name="Gilroy R."/>
            <person name="Ravi A."/>
            <person name="Getino M."/>
            <person name="Pursley I."/>
            <person name="Horton D.L."/>
            <person name="Alikhan N.F."/>
            <person name="Baker D."/>
            <person name="Gharbi K."/>
            <person name="Hall N."/>
            <person name="Watson M."/>
            <person name="Adriaenssens E.M."/>
            <person name="Foster-Nyarko E."/>
            <person name="Jarju S."/>
            <person name="Secka A."/>
            <person name="Antonio M."/>
            <person name="Oren A."/>
            <person name="Chaudhuri R.R."/>
            <person name="La Ragione R."/>
            <person name="Hildebrand F."/>
            <person name="Pallen M.J."/>
        </authorList>
    </citation>
    <scope>NUCLEOTIDE SEQUENCE</scope>
    <source>
        <strain evidence="1">3924</strain>
    </source>
</reference>
<gene>
    <name evidence="1" type="ORF">IAC51_03255</name>
</gene>
<reference evidence="1" key="1">
    <citation type="submission" date="2020-10" db="EMBL/GenBank/DDBJ databases">
        <authorList>
            <person name="Gilroy R."/>
        </authorList>
    </citation>
    <scope>NUCLEOTIDE SEQUENCE</scope>
    <source>
        <strain evidence="1">3924</strain>
    </source>
</reference>
<organism evidence="1 2">
    <name type="scientific">Candidatus Aphodosoma intestinipullorum</name>
    <dbReference type="NCBI Taxonomy" id="2840674"/>
    <lineage>
        <taxon>Bacteria</taxon>
        <taxon>Pseudomonadati</taxon>
        <taxon>Bacteroidota</taxon>
        <taxon>Bacteroidia</taxon>
        <taxon>Bacteroidales</taxon>
        <taxon>Candidatus Aphodosoma</taxon>
    </lineage>
</organism>
<evidence type="ECO:0000313" key="2">
    <source>
        <dbReference type="Proteomes" id="UP000712007"/>
    </source>
</evidence>
<name>A0A940IEH7_9BACT</name>